<comment type="caution">
    <text evidence="1">The sequence shown here is derived from an EMBL/GenBank/DDBJ whole genome shotgun (WGS) entry which is preliminary data.</text>
</comment>
<organism evidence="1 2">
    <name type="scientific">Diversispora eburnea</name>
    <dbReference type="NCBI Taxonomy" id="1213867"/>
    <lineage>
        <taxon>Eukaryota</taxon>
        <taxon>Fungi</taxon>
        <taxon>Fungi incertae sedis</taxon>
        <taxon>Mucoromycota</taxon>
        <taxon>Glomeromycotina</taxon>
        <taxon>Glomeromycetes</taxon>
        <taxon>Diversisporales</taxon>
        <taxon>Diversisporaceae</taxon>
        <taxon>Diversispora</taxon>
    </lineage>
</organism>
<name>A0A9N9CID3_9GLOM</name>
<accession>A0A9N9CID3</accession>
<dbReference type="Proteomes" id="UP000789706">
    <property type="component" value="Unassembled WGS sequence"/>
</dbReference>
<reference evidence="1" key="1">
    <citation type="submission" date="2021-06" db="EMBL/GenBank/DDBJ databases">
        <authorList>
            <person name="Kallberg Y."/>
            <person name="Tangrot J."/>
            <person name="Rosling A."/>
        </authorList>
    </citation>
    <scope>NUCLEOTIDE SEQUENCE</scope>
    <source>
        <strain evidence="1">AZ414A</strain>
    </source>
</reference>
<dbReference type="AlphaFoldDB" id="A0A9N9CID3"/>
<keyword evidence="2" id="KW-1185">Reference proteome</keyword>
<protein>
    <submittedName>
        <fullName evidence="1">476_t:CDS:1</fullName>
    </submittedName>
</protein>
<gene>
    <name evidence="1" type="ORF">DEBURN_LOCUS9607</name>
</gene>
<proteinExistence type="predicted"/>
<dbReference type="EMBL" id="CAJVPK010001949">
    <property type="protein sequence ID" value="CAG8602863.1"/>
    <property type="molecule type" value="Genomic_DNA"/>
</dbReference>
<evidence type="ECO:0000313" key="2">
    <source>
        <dbReference type="Proteomes" id="UP000789706"/>
    </source>
</evidence>
<feature type="non-terminal residue" evidence="1">
    <location>
        <position position="100"/>
    </location>
</feature>
<evidence type="ECO:0000313" key="1">
    <source>
        <dbReference type="EMBL" id="CAG8602863.1"/>
    </source>
</evidence>
<sequence>CKSVSIVVITSPPDIIKITISLTLQFTGISDIGFLCISISDDTIVNAINATNRINKLKLKDTNVKTRTHPVGLSEIVNQKTLTLSPQSCSANETSSPSTE</sequence>